<evidence type="ECO:0000256" key="9">
    <source>
        <dbReference type="ARBA" id="ARBA00042642"/>
    </source>
</evidence>
<feature type="region of interest" description="Disordered" evidence="11">
    <location>
        <begin position="1"/>
        <end position="38"/>
    </location>
</feature>
<comment type="subunit">
    <text evidence="2">Heterooligomer of subunits alpha (IDH3A), beta (IDH3B), and gamma (IDH3G) in the apparent ratio of 2:1:1. The heterodimer containing one IDH3A and one IDH3B subunit and the heterodimer containing one IDH3A and one IDH3G subunit assemble into a heterotetramer (which contains two subunits of IDH3A, one of IDH3B and one of IDH3G) and further into the heterooctamer.</text>
</comment>
<evidence type="ECO:0000256" key="4">
    <source>
        <dbReference type="ARBA" id="ARBA00022532"/>
    </source>
</evidence>
<accession>A0AB34HGU6</accession>
<dbReference type="GO" id="GO:0006099">
    <property type="term" value="P:tricarboxylic acid cycle"/>
    <property type="evidence" value="ECO:0007669"/>
    <property type="project" value="UniProtKB-KW"/>
</dbReference>
<evidence type="ECO:0000313" key="13">
    <source>
        <dbReference type="EMBL" id="KAJ8790225.1"/>
    </source>
</evidence>
<evidence type="ECO:0000256" key="1">
    <source>
        <dbReference type="ARBA" id="ARBA00007769"/>
    </source>
</evidence>
<proteinExistence type="inferred from homology"/>
<gene>
    <name evidence="13" type="ORF">J1605_021302</name>
</gene>
<keyword evidence="14" id="KW-1185">Reference proteome</keyword>
<dbReference type="AlphaFoldDB" id="A0AB34HGU6"/>
<dbReference type="EMBL" id="JAIQCJ010001357">
    <property type="protein sequence ID" value="KAJ8790225.1"/>
    <property type="molecule type" value="Genomic_DNA"/>
</dbReference>
<feature type="domain" description="Isopropylmalate dehydrogenase-like" evidence="12">
    <location>
        <begin position="201"/>
        <end position="268"/>
    </location>
</feature>
<dbReference type="PANTHER" id="PTHR11835:SF34">
    <property type="entry name" value="ISOCITRATE DEHYDROGENASE [NAD] SUBUNIT ALPHA, MITOCHONDRIAL"/>
    <property type="match status" value="1"/>
</dbReference>
<evidence type="ECO:0000256" key="11">
    <source>
        <dbReference type="SAM" id="MobiDB-lite"/>
    </source>
</evidence>
<dbReference type="GO" id="GO:0004449">
    <property type="term" value="F:isocitrate dehydrogenase (NAD+) activity"/>
    <property type="evidence" value="ECO:0007669"/>
    <property type="project" value="UniProtKB-EC"/>
</dbReference>
<evidence type="ECO:0000256" key="5">
    <source>
        <dbReference type="ARBA" id="ARBA00023002"/>
    </source>
</evidence>
<comment type="function">
    <text evidence="7">Catalytic subunit of the enzyme which catalyzes the decarboxylation of isocitrate (ICT) into alpha-ketoglutarate. The heterodimer composed of the alpha (IDH3A) and beta (IDH3B) subunits and the heterodimer composed of the alpha (IDH3A) and gamma (IDH3G) subunits, have considerable basal activity but the full activity of the heterotetramer (containing two subunits of IDH3A, one of IDH3B and one of IDH3G) requires the assembly and cooperative function of both heterodimers.</text>
</comment>
<evidence type="ECO:0000256" key="3">
    <source>
        <dbReference type="ARBA" id="ARBA00013012"/>
    </source>
</evidence>
<comment type="similarity">
    <text evidence="1">Belongs to the isocitrate and isopropylmalate dehydrogenases family.</text>
</comment>
<keyword evidence="5" id="KW-0560">Oxidoreductase</keyword>
<evidence type="ECO:0000256" key="2">
    <source>
        <dbReference type="ARBA" id="ARBA00011525"/>
    </source>
</evidence>
<organism evidence="13 14">
    <name type="scientific">Eschrichtius robustus</name>
    <name type="common">California gray whale</name>
    <name type="synonym">Eschrichtius gibbosus</name>
    <dbReference type="NCBI Taxonomy" id="9764"/>
    <lineage>
        <taxon>Eukaryota</taxon>
        <taxon>Metazoa</taxon>
        <taxon>Chordata</taxon>
        <taxon>Craniata</taxon>
        <taxon>Vertebrata</taxon>
        <taxon>Euteleostomi</taxon>
        <taxon>Mammalia</taxon>
        <taxon>Eutheria</taxon>
        <taxon>Laurasiatheria</taxon>
        <taxon>Artiodactyla</taxon>
        <taxon>Whippomorpha</taxon>
        <taxon>Cetacea</taxon>
        <taxon>Mysticeti</taxon>
        <taxon>Eschrichtiidae</taxon>
        <taxon>Eschrichtius</taxon>
    </lineage>
</organism>
<evidence type="ECO:0000256" key="7">
    <source>
        <dbReference type="ARBA" id="ARBA00037577"/>
    </source>
</evidence>
<dbReference type="Proteomes" id="UP001159641">
    <property type="component" value="Unassembled WGS sequence"/>
</dbReference>
<comment type="caution">
    <text evidence="13">The sequence shown here is derived from an EMBL/GenBank/DDBJ whole genome shotgun (WGS) entry which is preliminary data.</text>
</comment>
<evidence type="ECO:0000256" key="8">
    <source>
        <dbReference type="ARBA" id="ARBA00040843"/>
    </source>
</evidence>
<dbReference type="PANTHER" id="PTHR11835">
    <property type="entry name" value="DECARBOXYLATING DEHYDROGENASES-ISOCITRATE, ISOPROPYLMALATE, TARTRATE"/>
    <property type="match status" value="1"/>
</dbReference>
<dbReference type="SUPFAM" id="SSF53659">
    <property type="entry name" value="Isocitrate/Isopropylmalate dehydrogenase-like"/>
    <property type="match status" value="1"/>
</dbReference>
<sequence>MASGAGVSRTGTESVLGESSRRVRGAGLPGGGASRGGLPARAARLRSTAAAVAVLREVDAMAGPAWIAKVLLRAASRFYRRHLRRPEPRPRAEPGKVTGAAAPAPPSRRLPGLRPCSLLIARRVPSSTAQASPRCLLRPGPGNLPVELTVPENVIAQDNTESPCQNWKRNPDVSGFPVSRLLGAFHNQKQVTRGFAGGVKTVTLIPGDGIGPEISATVMKIFDAAKAPIQWEERNVTAIQGPGGKWMIPPEAKESMDKNKMGLKGSTEVNMMLIIDFCYRCYIYLYLDLSFV</sequence>
<dbReference type="EC" id="1.1.1.41" evidence="3"/>
<protein>
    <recommendedName>
        <fullName evidence="8">Isocitrate dehydrogenase [NAD] subunit alpha, mitochondrial</fullName>
        <ecNumber evidence="3">1.1.1.41</ecNumber>
    </recommendedName>
    <alternativeName>
        <fullName evidence="10">Isocitric dehydrogenase subunit alpha</fullName>
    </alternativeName>
    <alternativeName>
        <fullName evidence="9">NAD(+)-specific ICDH subunit alpha</fullName>
    </alternativeName>
</protein>
<dbReference type="GO" id="GO:0006102">
    <property type="term" value="P:isocitrate metabolic process"/>
    <property type="evidence" value="ECO:0007669"/>
    <property type="project" value="TreeGrafter"/>
</dbReference>
<evidence type="ECO:0000256" key="10">
    <source>
        <dbReference type="ARBA" id="ARBA00042862"/>
    </source>
</evidence>
<keyword evidence="4" id="KW-0816">Tricarboxylic acid cycle</keyword>
<dbReference type="Gene3D" id="3.40.718.10">
    <property type="entry name" value="Isopropylmalate Dehydrogenase"/>
    <property type="match status" value="1"/>
</dbReference>
<dbReference type="GO" id="GO:0005739">
    <property type="term" value="C:mitochondrion"/>
    <property type="evidence" value="ECO:0007669"/>
    <property type="project" value="TreeGrafter"/>
</dbReference>
<comment type="catalytic activity">
    <reaction evidence="6">
        <text>D-threo-isocitrate + NAD(+) = 2-oxoglutarate + CO2 + NADH</text>
        <dbReference type="Rhea" id="RHEA:23632"/>
        <dbReference type="ChEBI" id="CHEBI:15562"/>
        <dbReference type="ChEBI" id="CHEBI:16526"/>
        <dbReference type="ChEBI" id="CHEBI:16810"/>
        <dbReference type="ChEBI" id="CHEBI:57540"/>
        <dbReference type="ChEBI" id="CHEBI:57945"/>
        <dbReference type="EC" id="1.1.1.41"/>
    </reaction>
    <physiologicalReaction direction="left-to-right" evidence="6">
        <dbReference type="Rhea" id="RHEA:23633"/>
    </physiologicalReaction>
</comment>
<reference evidence="13 14" key="1">
    <citation type="submission" date="2022-11" db="EMBL/GenBank/DDBJ databases">
        <title>Whole genome sequence of Eschrichtius robustus ER-17-0199.</title>
        <authorList>
            <person name="Bruniche-Olsen A."/>
            <person name="Black A.N."/>
            <person name="Fields C.J."/>
            <person name="Walden K."/>
            <person name="Dewoody J.A."/>
        </authorList>
    </citation>
    <scope>NUCLEOTIDE SEQUENCE [LARGE SCALE GENOMIC DNA]</scope>
    <source>
        <strain evidence="13">ER-17-0199</strain>
        <tissue evidence="13">Blubber</tissue>
    </source>
</reference>
<feature type="compositionally biased region" description="Basic and acidic residues" evidence="11">
    <location>
        <begin position="85"/>
        <end position="94"/>
    </location>
</feature>
<dbReference type="InterPro" id="IPR024084">
    <property type="entry name" value="IsoPropMal-DH-like_dom"/>
</dbReference>
<feature type="region of interest" description="Disordered" evidence="11">
    <location>
        <begin position="83"/>
        <end position="109"/>
    </location>
</feature>
<evidence type="ECO:0000313" key="14">
    <source>
        <dbReference type="Proteomes" id="UP001159641"/>
    </source>
</evidence>
<evidence type="ECO:0000256" key="6">
    <source>
        <dbReference type="ARBA" id="ARBA00037023"/>
    </source>
</evidence>
<dbReference type="Pfam" id="PF00180">
    <property type="entry name" value="Iso_dh"/>
    <property type="match status" value="1"/>
</dbReference>
<name>A0AB34HGU6_ESCRO</name>
<evidence type="ECO:0000259" key="12">
    <source>
        <dbReference type="Pfam" id="PF00180"/>
    </source>
</evidence>